<name>A0A6M0RP90_9CYAN</name>
<comment type="caution">
    <text evidence="2">The sequence shown here is derived from an EMBL/GenBank/DDBJ whole genome shotgun (WGS) entry which is preliminary data.</text>
</comment>
<keyword evidence="3" id="KW-1185">Reference proteome</keyword>
<protein>
    <recommendedName>
        <fullName evidence="1">NfeD-like C-terminal domain-containing protein</fullName>
    </recommendedName>
</protein>
<dbReference type="EMBL" id="QXHD01000004">
    <property type="protein sequence ID" value="NEZ57572.1"/>
    <property type="molecule type" value="Genomic_DNA"/>
</dbReference>
<evidence type="ECO:0000259" key="1">
    <source>
        <dbReference type="Pfam" id="PF01957"/>
    </source>
</evidence>
<dbReference type="Pfam" id="PF01957">
    <property type="entry name" value="NfeD"/>
    <property type="match status" value="1"/>
</dbReference>
<dbReference type="InterPro" id="IPR002810">
    <property type="entry name" value="NfeD-like_C"/>
</dbReference>
<sequence length="89" mass="10479">MWRRLIAFSRKRPQWVDEVGFPKLDEAMVVQEIAPQRRGRVKFNGCIWYAITEQQCFGPNQRVQVLYRQGNTLVVGPLPEPDRKGRIRP</sequence>
<dbReference type="InterPro" id="IPR012340">
    <property type="entry name" value="NA-bd_OB-fold"/>
</dbReference>
<accession>A0A6M0RP90</accession>
<gene>
    <name evidence="2" type="ORF">DXZ20_18260</name>
</gene>
<feature type="domain" description="NfeD-like C-terminal" evidence="1">
    <location>
        <begin position="27"/>
        <end position="77"/>
    </location>
</feature>
<reference evidence="2 3" key="1">
    <citation type="journal article" date="2020" name="Microb. Ecol.">
        <title>Ecogenomics of the Marine Benthic Filamentous Cyanobacterium Adonisia.</title>
        <authorList>
            <person name="Walter J.M."/>
            <person name="Coutinho F.H."/>
            <person name="Leomil L."/>
            <person name="Hargreaves P.I."/>
            <person name="Campeao M.E."/>
            <person name="Vieira V.V."/>
            <person name="Silva B.S."/>
            <person name="Fistarol G.O."/>
            <person name="Salomon P.S."/>
            <person name="Sawabe T."/>
            <person name="Mino S."/>
            <person name="Hosokawa M."/>
            <person name="Miyashita H."/>
            <person name="Maruyama F."/>
            <person name="van Verk M.C."/>
            <person name="Dutilh B.E."/>
            <person name="Thompson C.C."/>
            <person name="Thompson F.L."/>
        </authorList>
    </citation>
    <scope>NUCLEOTIDE SEQUENCE [LARGE SCALE GENOMIC DNA]</scope>
    <source>
        <strain evidence="2 3">CCMR0081</strain>
    </source>
</reference>
<dbReference type="AlphaFoldDB" id="A0A6M0RP90"/>
<dbReference type="Proteomes" id="UP000481033">
    <property type="component" value="Unassembled WGS sequence"/>
</dbReference>
<dbReference type="RefSeq" id="WP_163660044.1">
    <property type="nucleotide sequence ID" value="NZ_QXHD01000004.1"/>
</dbReference>
<evidence type="ECO:0000313" key="2">
    <source>
        <dbReference type="EMBL" id="NEZ57572.1"/>
    </source>
</evidence>
<evidence type="ECO:0000313" key="3">
    <source>
        <dbReference type="Proteomes" id="UP000481033"/>
    </source>
</evidence>
<proteinExistence type="predicted"/>
<organism evidence="2 3">
    <name type="scientific">Adonisia turfae CCMR0081</name>
    <dbReference type="NCBI Taxonomy" id="2292702"/>
    <lineage>
        <taxon>Bacteria</taxon>
        <taxon>Bacillati</taxon>
        <taxon>Cyanobacteriota</taxon>
        <taxon>Adonisia</taxon>
        <taxon>Adonisia turfae</taxon>
    </lineage>
</organism>
<dbReference type="Gene3D" id="2.40.50.140">
    <property type="entry name" value="Nucleic acid-binding proteins"/>
    <property type="match status" value="1"/>
</dbReference>